<evidence type="ECO:0000256" key="1">
    <source>
        <dbReference type="SAM" id="MobiDB-lite"/>
    </source>
</evidence>
<comment type="caution">
    <text evidence="2">The sequence shown here is derived from an EMBL/GenBank/DDBJ whole genome shotgun (WGS) entry which is preliminary data.</text>
</comment>
<accession>A0ABT3MTQ7</accession>
<gene>
    <name evidence="2" type="ORF">NX722_08945</name>
</gene>
<protein>
    <recommendedName>
        <fullName evidence="4">Transposase</fullName>
    </recommendedName>
</protein>
<reference evidence="2 3" key="1">
    <citation type="submission" date="2022-10" db="EMBL/GenBank/DDBJ databases">
        <title>High-quality genome sequences of two octocoral-associated bacteria, Endozoicomonas euniceicola EF212 and Endozoicomonas gorgoniicola PS125.</title>
        <authorList>
            <person name="Chiou Y.-J."/>
            <person name="Chen Y.-H."/>
        </authorList>
    </citation>
    <scope>NUCLEOTIDE SEQUENCE [LARGE SCALE GENOMIC DNA]</scope>
    <source>
        <strain evidence="2 3">PS125</strain>
    </source>
</reference>
<keyword evidence="3" id="KW-1185">Reference proteome</keyword>
<evidence type="ECO:0000313" key="2">
    <source>
        <dbReference type="EMBL" id="MCW7552766.1"/>
    </source>
</evidence>
<evidence type="ECO:0000313" key="3">
    <source>
        <dbReference type="Proteomes" id="UP001209854"/>
    </source>
</evidence>
<name>A0ABT3MTQ7_9GAMM</name>
<dbReference type="EMBL" id="JAPFCC010000001">
    <property type="protein sequence ID" value="MCW7552766.1"/>
    <property type="molecule type" value="Genomic_DNA"/>
</dbReference>
<evidence type="ECO:0008006" key="4">
    <source>
        <dbReference type="Google" id="ProtNLM"/>
    </source>
</evidence>
<feature type="region of interest" description="Disordered" evidence="1">
    <location>
        <begin position="126"/>
        <end position="156"/>
    </location>
</feature>
<organism evidence="2 3">
    <name type="scientific">Endozoicomonas gorgoniicola</name>
    <dbReference type="NCBI Taxonomy" id="1234144"/>
    <lineage>
        <taxon>Bacteria</taxon>
        <taxon>Pseudomonadati</taxon>
        <taxon>Pseudomonadota</taxon>
        <taxon>Gammaproteobacteria</taxon>
        <taxon>Oceanospirillales</taxon>
        <taxon>Endozoicomonadaceae</taxon>
        <taxon>Endozoicomonas</taxon>
    </lineage>
</organism>
<sequence length="156" mass="18255">MNEQDQWALQRLKLIPGSMISGQGCNQKIVRPKNPTDFVNNFLLSKRLGIQHQSYQVRLGKWREWRYHVSSESLQKMEHYFEQRANAHGLKQVSRVKGKVVKTESAGRTLERFGDWHFRRWQKRDNQQKAGIGLAGQESATDRARPQGKSWRTLPL</sequence>
<dbReference type="RefSeq" id="WP_262567689.1">
    <property type="nucleotide sequence ID" value="NZ_JAPFCC010000001.1"/>
</dbReference>
<dbReference type="Proteomes" id="UP001209854">
    <property type="component" value="Unassembled WGS sequence"/>
</dbReference>
<proteinExistence type="predicted"/>